<proteinExistence type="predicted"/>
<sequence>MAVDPTDPVALYQAHIDVLSDALLRADAETFISRMSYPNVMVCDGGTTVIKDGAHERAILAEYFETLRMQRVTAFIRLCTEAEFITPDRIEGTHISHMMSSGHRLNKPYPNRLRLERINGHWLETASANALRRAGGIMSLPIVADDPKIPQLPKFDPERITHD</sequence>
<evidence type="ECO:0000313" key="2">
    <source>
        <dbReference type="Proteomes" id="UP001200557"/>
    </source>
</evidence>
<evidence type="ECO:0000313" key="1">
    <source>
        <dbReference type="EMBL" id="MCF2872518.1"/>
    </source>
</evidence>
<evidence type="ECO:0008006" key="3">
    <source>
        <dbReference type="Google" id="ProtNLM"/>
    </source>
</evidence>
<dbReference type="EMBL" id="JAKGAQ010000004">
    <property type="protein sequence ID" value="MCF2872518.1"/>
    <property type="molecule type" value="Genomic_DNA"/>
</dbReference>
<gene>
    <name evidence="1" type="ORF">L0664_15690</name>
</gene>
<dbReference type="Proteomes" id="UP001200557">
    <property type="component" value="Unassembled WGS sequence"/>
</dbReference>
<keyword evidence="2" id="KW-1185">Reference proteome</keyword>
<name>A0ABS9CZC1_9RHOB</name>
<organism evidence="1 2">
    <name type="scientific">Octadecabacter dasysiphoniae</name>
    <dbReference type="NCBI Taxonomy" id="2909341"/>
    <lineage>
        <taxon>Bacteria</taxon>
        <taxon>Pseudomonadati</taxon>
        <taxon>Pseudomonadota</taxon>
        <taxon>Alphaproteobacteria</taxon>
        <taxon>Rhodobacterales</taxon>
        <taxon>Roseobacteraceae</taxon>
        <taxon>Octadecabacter</taxon>
    </lineage>
</organism>
<accession>A0ABS9CZC1</accession>
<protein>
    <recommendedName>
        <fullName evidence="3">SnoaL-like domain-containing protein</fullName>
    </recommendedName>
</protein>
<reference evidence="1 2" key="1">
    <citation type="submission" date="2022-01" db="EMBL/GenBank/DDBJ databases">
        <title>Octadecabacter sp. nov., isolated from a marine alga.</title>
        <authorList>
            <person name="Jin M.S."/>
            <person name="Kim H.M."/>
            <person name="Han D.M."/>
            <person name="Jung J.J."/>
            <person name="Jeon C.O."/>
        </authorList>
    </citation>
    <scope>NUCLEOTIDE SEQUENCE [LARGE SCALE GENOMIC DNA]</scope>
    <source>
        <strain evidence="1 2">G9-8</strain>
    </source>
</reference>
<dbReference type="RefSeq" id="WP_235226842.1">
    <property type="nucleotide sequence ID" value="NZ_JAKGAQ010000004.1"/>
</dbReference>
<comment type="caution">
    <text evidence="1">The sequence shown here is derived from an EMBL/GenBank/DDBJ whole genome shotgun (WGS) entry which is preliminary data.</text>
</comment>